<evidence type="ECO:0000313" key="2">
    <source>
        <dbReference type="Proteomes" id="UP000311605"/>
    </source>
</evidence>
<reference evidence="1 2" key="1">
    <citation type="submission" date="2019-06" db="EMBL/GenBank/DDBJ databases">
        <title>The draft genome of Rhizobium smilacinae PTYR-5.</title>
        <authorList>
            <person name="Liu L."/>
            <person name="Li L."/>
            <person name="Zhang X."/>
        </authorList>
    </citation>
    <scope>NUCLEOTIDE SEQUENCE [LARGE SCALE GENOMIC DNA]</scope>
    <source>
        <strain evidence="1 2">PTYR-5</strain>
    </source>
</reference>
<dbReference type="Proteomes" id="UP000311605">
    <property type="component" value="Unassembled WGS sequence"/>
</dbReference>
<comment type="caution">
    <text evidence="1">The sequence shown here is derived from an EMBL/GenBank/DDBJ whole genome shotgun (WGS) entry which is preliminary data.</text>
</comment>
<gene>
    <name evidence="1" type="ORF">FHP24_27195</name>
</gene>
<organism evidence="1 2">
    <name type="scientific">Aliirhizobium smilacinae</name>
    <dbReference type="NCBI Taxonomy" id="1395944"/>
    <lineage>
        <taxon>Bacteria</taxon>
        <taxon>Pseudomonadati</taxon>
        <taxon>Pseudomonadota</taxon>
        <taxon>Alphaproteobacteria</taxon>
        <taxon>Hyphomicrobiales</taxon>
        <taxon>Rhizobiaceae</taxon>
        <taxon>Aliirhizobium</taxon>
    </lineage>
</organism>
<sequence>MLIALTNGKAGRVKQDISVGASWRDLFRSSEDLLTASVFGRLSYLEGPMVWKILRRGLGFELPDYKVVELYNVEFWPTWPEGDGAARTVEPDVFLQINVGDPSVQIDLIIEAKLGIGLDQCADQWRRQWTAYHELPATIDGDAKPYLIAIGGLGQHEASYLSRILQDLQKGGHEVKALAANWPKLLEAVIAVGKETTDLRDTRILSDIVSALALAGYRQIQSFSGLTAHHRIDHRSKAVLVDYNFQETHD</sequence>
<protein>
    <submittedName>
        <fullName evidence="1">Uncharacterized protein</fullName>
    </submittedName>
</protein>
<accession>A0A5C4X906</accession>
<dbReference type="OrthoDB" id="8370100at2"/>
<dbReference type="EMBL" id="VDMN01000011">
    <property type="protein sequence ID" value="TNM59862.1"/>
    <property type="molecule type" value="Genomic_DNA"/>
</dbReference>
<dbReference type="RefSeq" id="WP_139679387.1">
    <property type="nucleotide sequence ID" value="NZ_VDMN01000011.1"/>
</dbReference>
<keyword evidence="2" id="KW-1185">Reference proteome</keyword>
<proteinExistence type="predicted"/>
<dbReference type="AlphaFoldDB" id="A0A5C4X906"/>
<name>A0A5C4X906_9HYPH</name>
<evidence type="ECO:0000313" key="1">
    <source>
        <dbReference type="EMBL" id="TNM59862.1"/>
    </source>
</evidence>